<accession>A0A1I7AGV4</accession>
<dbReference type="InterPro" id="IPR023198">
    <property type="entry name" value="PGP-like_dom2"/>
</dbReference>
<reference evidence="2" key="1">
    <citation type="submission" date="2016-10" db="EMBL/GenBank/DDBJ databases">
        <authorList>
            <person name="Varghese N."/>
            <person name="Submissions S."/>
        </authorList>
    </citation>
    <scope>NUCLEOTIDE SEQUENCE [LARGE SCALE GENOMIC DNA]</scope>
    <source>
        <strain evidence="2">DSM 46136</strain>
    </source>
</reference>
<proteinExistence type="predicted"/>
<evidence type="ECO:0000313" key="2">
    <source>
        <dbReference type="Proteomes" id="UP000199546"/>
    </source>
</evidence>
<protein>
    <submittedName>
        <fullName evidence="1">Haloacid dehalogenase superfamily, subfamily IA, variant 3 with third motif having DD or ED</fullName>
    </submittedName>
</protein>
<dbReference type="Gene3D" id="3.40.50.1000">
    <property type="entry name" value="HAD superfamily/HAD-like"/>
    <property type="match status" value="1"/>
</dbReference>
<dbReference type="AlphaFoldDB" id="A0A1I7AGV4"/>
<gene>
    <name evidence="1" type="ORF">SAMN05660657_02739</name>
</gene>
<dbReference type="InterPro" id="IPR036412">
    <property type="entry name" value="HAD-like_sf"/>
</dbReference>
<dbReference type="RefSeq" id="WP_245784701.1">
    <property type="nucleotide sequence ID" value="NZ_FPBA01000009.1"/>
</dbReference>
<dbReference type="STRING" id="1296565.SAMN05660657_02739"/>
<dbReference type="SFLD" id="SFLDG01129">
    <property type="entry name" value="C1.5:_HAD__Beta-PGM__Phosphata"/>
    <property type="match status" value="1"/>
</dbReference>
<dbReference type="GO" id="GO:0005829">
    <property type="term" value="C:cytosol"/>
    <property type="evidence" value="ECO:0007669"/>
    <property type="project" value="TreeGrafter"/>
</dbReference>
<dbReference type="GO" id="GO:0008967">
    <property type="term" value="F:phosphoglycolate phosphatase activity"/>
    <property type="evidence" value="ECO:0007669"/>
    <property type="project" value="TreeGrafter"/>
</dbReference>
<dbReference type="PANTHER" id="PTHR43434:SF16">
    <property type="entry name" value="BLL8046 PROTEIN"/>
    <property type="match status" value="1"/>
</dbReference>
<dbReference type="EMBL" id="FPBA01000009">
    <property type="protein sequence ID" value="SFT74172.1"/>
    <property type="molecule type" value="Genomic_DNA"/>
</dbReference>
<evidence type="ECO:0000313" key="1">
    <source>
        <dbReference type="EMBL" id="SFT74172.1"/>
    </source>
</evidence>
<keyword evidence="2" id="KW-1185">Reference proteome</keyword>
<name>A0A1I7AGV4_9ACTN</name>
<dbReference type="Pfam" id="PF00702">
    <property type="entry name" value="Hydrolase"/>
    <property type="match status" value="1"/>
</dbReference>
<dbReference type="InterPro" id="IPR006439">
    <property type="entry name" value="HAD-SF_hydro_IA"/>
</dbReference>
<dbReference type="NCBIfam" id="TIGR01509">
    <property type="entry name" value="HAD-SF-IA-v3"/>
    <property type="match status" value="1"/>
</dbReference>
<dbReference type="GO" id="GO:0006281">
    <property type="term" value="P:DNA repair"/>
    <property type="evidence" value="ECO:0007669"/>
    <property type="project" value="TreeGrafter"/>
</dbReference>
<dbReference type="PANTHER" id="PTHR43434">
    <property type="entry name" value="PHOSPHOGLYCOLATE PHOSPHATASE"/>
    <property type="match status" value="1"/>
</dbReference>
<dbReference type="SUPFAM" id="SSF56784">
    <property type="entry name" value="HAD-like"/>
    <property type="match status" value="1"/>
</dbReference>
<dbReference type="SFLD" id="SFLDS00003">
    <property type="entry name" value="Haloacid_Dehalogenase"/>
    <property type="match status" value="1"/>
</dbReference>
<dbReference type="InterPro" id="IPR023214">
    <property type="entry name" value="HAD_sf"/>
</dbReference>
<organism evidence="1 2">
    <name type="scientific">Geodermatophilus amargosae</name>
    <dbReference type="NCBI Taxonomy" id="1296565"/>
    <lineage>
        <taxon>Bacteria</taxon>
        <taxon>Bacillati</taxon>
        <taxon>Actinomycetota</taxon>
        <taxon>Actinomycetes</taxon>
        <taxon>Geodermatophilales</taxon>
        <taxon>Geodermatophilaceae</taxon>
        <taxon>Geodermatophilus</taxon>
    </lineage>
</organism>
<sequence>MTQDKRPGVLLDVDGTLLDTNYLQVLAWWQAFRDTGHPEVSMAACHRSIGIGSAELVTHLLGDDADDVEEVMEAKSRRYEPLREQVAAFPRVDDLLGACRELGLAVVLATSGEESDLEWMQPAIGGEDVVDGATTSGDVDSAKPAPDLLQTAVADHGLDAGRTVAVGDTVWDVQAARRAGLPCIALTCGGISRAELEQAGADEVYDDPADLLAHLGDSLVGKIARG</sequence>
<dbReference type="Gene3D" id="1.10.150.240">
    <property type="entry name" value="Putative phosphatase, domain 2"/>
    <property type="match status" value="1"/>
</dbReference>
<dbReference type="Proteomes" id="UP000199546">
    <property type="component" value="Unassembled WGS sequence"/>
</dbReference>
<dbReference type="InterPro" id="IPR050155">
    <property type="entry name" value="HAD-like_hydrolase_sf"/>
</dbReference>